<sequence>MVSGLRSMIRRIAAGSLHLCKGVSRTPPFARALRFRLKANTLERMHSPTGDKLDRIIREEKEKGVPITPSVLRC</sequence>
<dbReference type="AlphaFoldDB" id="A0A816LXY3"/>
<evidence type="ECO:0000313" key="1">
    <source>
        <dbReference type="EMBL" id="CAF1965507.1"/>
    </source>
</evidence>
<reference evidence="1" key="1">
    <citation type="submission" date="2021-01" db="EMBL/GenBank/DDBJ databases">
        <authorList>
            <consortium name="Genoscope - CEA"/>
            <person name="William W."/>
        </authorList>
    </citation>
    <scope>NUCLEOTIDE SEQUENCE</scope>
</reference>
<accession>A0A816LXY3</accession>
<organism evidence="1">
    <name type="scientific">Brassica napus</name>
    <name type="common">Rape</name>
    <dbReference type="NCBI Taxonomy" id="3708"/>
    <lineage>
        <taxon>Eukaryota</taxon>
        <taxon>Viridiplantae</taxon>
        <taxon>Streptophyta</taxon>
        <taxon>Embryophyta</taxon>
        <taxon>Tracheophyta</taxon>
        <taxon>Spermatophyta</taxon>
        <taxon>Magnoliopsida</taxon>
        <taxon>eudicotyledons</taxon>
        <taxon>Gunneridae</taxon>
        <taxon>Pentapetalae</taxon>
        <taxon>rosids</taxon>
        <taxon>malvids</taxon>
        <taxon>Brassicales</taxon>
        <taxon>Brassicaceae</taxon>
        <taxon>Brassiceae</taxon>
        <taxon>Brassica</taxon>
    </lineage>
</organism>
<dbReference type="EMBL" id="HG994371">
    <property type="protein sequence ID" value="CAF1965507.1"/>
    <property type="molecule type" value="Genomic_DNA"/>
</dbReference>
<gene>
    <name evidence="1" type="ORF">DARMORV10_C07P13510.1</name>
</gene>
<protein>
    <submittedName>
        <fullName evidence="1">(rape) hypothetical protein</fullName>
    </submittedName>
</protein>
<name>A0A816LXY3_BRANA</name>
<dbReference type="Proteomes" id="UP001295469">
    <property type="component" value="Chromosome C07"/>
</dbReference>
<proteinExistence type="predicted"/>